<evidence type="ECO:0008006" key="3">
    <source>
        <dbReference type="Google" id="ProtNLM"/>
    </source>
</evidence>
<comment type="caution">
    <text evidence="1">The sequence shown here is derived from an EMBL/GenBank/DDBJ whole genome shotgun (WGS) entry which is preliminary data.</text>
</comment>
<dbReference type="EMBL" id="JANPWB010000015">
    <property type="protein sequence ID" value="KAJ1090575.1"/>
    <property type="molecule type" value="Genomic_DNA"/>
</dbReference>
<protein>
    <recommendedName>
        <fullName evidence="3">Secreted protein</fullName>
    </recommendedName>
</protein>
<dbReference type="AlphaFoldDB" id="A0AAV7LSR4"/>
<evidence type="ECO:0000313" key="2">
    <source>
        <dbReference type="Proteomes" id="UP001066276"/>
    </source>
</evidence>
<organism evidence="1 2">
    <name type="scientific">Pleurodeles waltl</name>
    <name type="common">Iberian ribbed newt</name>
    <dbReference type="NCBI Taxonomy" id="8319"/>
    <lineage>
        <taxon>Eukaryota</taxon>
        <taxon>Metazoa</taxon>
        <taxon>Chordata</taxon>
        <taxon>Craniata</taxon>
        <taxon>Vertebrata</taxon>
        <taxon>Euteleostomi</taxon>
        <taxon>Amphibia</taxon>
        <taxon>Batrachia</taxon>
        <taxon>Caudata</taxon>
        <taxon>Salamandroidea</taxon>
        <taxon>Salamandridae</taxon>
        <taxon>Pleurodelinae</taxon>
        <taxon>Pleurodeles</taxon>
    </lineage>
</organism>
<reference evidence="1" key="1">
    <citation type="journal article" date="2022" name="bioRxiv">
        <title>Sequencing and chromosome-scale assembly of the giantPleurodeles waltlgenome.</title>
        <authorList>
            <person name="Brown T."/>
            <person name="Elewa A."/>
            <person name="Iarovenko S."/>
            <person name="Subramanian E."/>
            <person name="Araus A.J."/>
            <person name="Petzold A."/>
            <person name="Susuki M."/>
            <person name="Suzuki K.-i.T."/>
            <person name="Hayashi T."/>
            <person name="Toyoda A."/>
            <person name="Oliveira C."/>
            <person name="Osipova E."/>
            <person name="Leigh N.D."/>
            <person name="Simon A."/>
            <person name="Yun M.H."/>
        </authorList>
    </citation>
    <scope>NUCLEOTIDE SEQUENCE</scope>
    <source>
        <strain evidence="1">20211129_DDA</strain>
        <tissue evidence="1">Liver</tissue>
    </source>
</reference>
<name>A0AAV7LSR4_PLEWA</name>
<sequence>MQFALPLVTSLVSCAQLPGHCQQLLQKHGIGESVRQRSALIQRVGLFWFLRRLRKGLVRSPAVCVEKNRDKGTELL</sequence>
<accession>A0AAV7LSR4</accession>
<gene>
    <name evidence="1" type="ORF">NDU88_003705</name>
</gene>
<dbReference type="Proteomes" id="UP001066276">
    <property type="component" value="Chromosome 11"/>
</dbReference>
<evidence type="ECO:0000313" key="1">
    <source>
        <dbReference type="EMBL" id="KAJ1090575.1"/>
    </source>
</evidence>
<proteinExistence type="predicted"/>
<keyword evidence="2" id="KW-1185">Reference proteome</keyword>